<keyword evidence="1" id="KW-0472">Membrane</keyword>
<dbReference type="OrthoDB" id="3627521at2"/>
<keyword evidence="1" id="KW-1133">Transmembrane helix</keyword>
<dbReference type="EMBL" id="FNSO01000004">
    <property type="protein sequence ID" value="SEC04515.1"/>
    <property type="molecule type" value="Genomic_DNA"/>
</dbReference>
<gene>
    <name evidence="2" type="ORF">SAMN04489727_2352</name>
</gene>
<keyword evidence="1" id="KW-0812">Transmembrane</keyword>
<sequence>MKIFVAAAADPIVPDWRVFGHGLVAGFIVAVAVALVLARLAFRKSGLDLPGGAQWKFTDSWASNLTALTAAFAALLAAFSGKLDTAIAPGASAAFAVASALYVAIAACAPIAYTVGQRTTSDKNGAAGLTGSRAGLVGAAFLTLWSVFSSLGSVVFVLQYGGVGAIRNHQLLATILLAAVALLVAAYAVRTIHWLVTIPTTTNAIPGITGFTCCEPPANLVTQRVFLL</sequence>
<evidence type="ECO:0000256" key="1">
    <source>
        <dbReference type="SAM" id="Phobius"/>
    </source>
</evidence>
<feature type="transmembrane region" description="Helical" evidence="1">
    <location>
        <begin position="93"/>
        <end position="115"/>
    </location>
</feature>
<feature type="transmembrane region" description="Helical" evidence="1">
    <location>
        <begin position="18"/>
        <end position="40"/>
    </location>
</feature>
<feature type="transmembrane region" description="Helical" evidence="1">
    <location>
        <begin position="170"/>
        <end position="189"/>
    </location>
</feature>
<evidence type="ECO:0000313" key="3">
    <source>
        <dbReference type="Proteomes" id="UP000199622"/>
    </source>
</evidence>
<protein>
    <submittedName>
        <fullName evidence="2">Uncharacterized protein</fullName>
    </submittedName>
</protein>
<keyword evidence="3" id="KW-1185">Reference proteome</keyword>
<reference evidence="3" key="1">
    <citation type="submission" date="2016-10" db="EMBL/GenBank/DDBJ databases">
        <authorList>
            <person name="Varghese N."/>
            <person name="Submissions S."/>
        </authorList>
    </citation>
    <scope>NUCLEOTIDE SEQUENCE [LARGE SCALE GENOMIC DNA]</scope>
    <source>
        <strain evidence="3">DSM 44544</strain>
    </source>
</reference>
<accession>A0A1H4PB00</accession>
<proteinExistence type="predicted"/>
<evidence type="ECO:0000313" key="2">
    <source>
        <dbReference type="EMBL" id="SEC04515.1"/>
    </source>
</evidence>
<dbReference type="AlphaFoldDB" id="A0A1H4PB00"/>
<dbReference type="STRING" id="208445.SAMN04489727_2352"/>
<organism evidence="2 3">
    <name type="scientific">Amycolatopsis tolypomycina</name>
    <dbReference type="NCBI Taxonomy" id="208445"/>
    <lineage>
        <taxon>Bacteria</taxon>
        <taxon>Bacillati</taxon>
        <taxon>Actinomycetota</taxon>
        <taxon>Actinomycetes</taxon>
        <taxon>Pseudonocardiales</taxon>
        <taxon>Pseudonocardiaceae</taxon>
        <taxon>Amycolatopsis</taxon>
    </lineage>
</organism>
<dbReference type="RefSeq" id="WP_091306182.1">
    <property type="nucleotide sequence ID" value="NZ_FNSO01000004.1"/>
</dbReference>
<dbReference type="Proteomes" id="UP000199622">
    <property type="component" value="Unassembled WGS sequence"/>
</dbReference>
<name>A0A1H4PB00_9PSEU</name>
<feature type="transmembrane region" description="Helical" evidence="1">
    <location>
        <begin position="61"/>
        <end position="81"/>
    </location>
</feature>
<feature type="transmembrane region" description="Helical" evidence="1">
    <location>
        <begin position="136"/>
        <end position="158"/>
    </location>
</feature>